<gene>
    <name evidence="2" type="ORF">G5B17_19320</name>
</gene>
<evidence type="ECO:0000313" key="3">
    <source>
        <dbReference type="Proteomes" id="UP001644719"/>
    </source>
</evidence>
<sequence length="57" mass="6620">MHFNNAKDPEVGPITGWPPHKNVEESKNVITYDINSEKLTEEQKEVPRIWNDLSTNE</sequence>
<protein>
    <submittedName>
        <fullName evidence="2">Uncharacterized protein</fullName>
    </submittedName>
</protein>
<proteinExistence type="predicted"/>
<reference evidence="2 3" key="1">
    <citation type="journal article" date="2020" name="Cell Host Microbe">
        <title>Functional and Genomic Variation between Human-Derived Isolates of Lachnospiraceae Reveals Inter- and Intra-Species Diversity.</title>
        <authorList>
            <person name="Sorbara M.T."/>
            <person name="Littmann E.R."/>
            <person name="Fontana E."/>
            <person name="Moody T.U."/>
            <person name="Kohout C.E."/>
            <person name="Gjonbalaj M."/>
            <person name="Eaton V."/>
            <person name="Seok R."/>
            <person name="Leiner I.M."/>
            <person name="Pamer E.G."/>
        </authorList>
    </citation>
    <scope>NUCLEOTIDE SEQUENCE [LARGE SCALE GENOMIC DNA]</scope>
    <source>
        <strain evidence="2 3">MSK.17.74</strain>
    </source>
</reference>
<dbReference type="EMBL" id="JAAITS010000081">
    <property type="protein sequence ID" value="NSG87502.1"/>
    <property type="molecule type" value="Genomic_DNA"/>
</dbReference>
<dbReference type="Proteomes" id="UP001644719">
    <property type="component" value="Unassembled WGS sequence"/>
</dbReference>
<accession>A0ABX2HC17</accession>
<comment type="caution">
    <text evidence="2">The sequence shown here is derived from an EMBL/GenBank/DDBJ whole genome shotgun (WGS) entry which is preliminary data.</text>
</comment>
<dbReference type="RefSeq" id="WP_173736503.1">
    <property type="nucleotide sequence ID" value="NZ_JAAITS010000081.1"/>
</dbReference>
<keyword evidence="3" id="KW-1185">Reference proteome</keyword>
<feature type="compositionally biased region" description="Basic and acidic residues" evidence="1">
    <location>
        <begin position="1"/>
        <end position="10"/>
    </location>
</feature>
<evidence type="ECO:0000256" key="1">
    <source>
        <dbReference type="SAM" id="MobiDB-lite"/>
    </source>
</evidence>
<name>A0ABX2HC17_9FIRM</name>
<evidence type="ECO:0000313" key="2">
    <source>
        <dbReference type="EMBL" id="NSG87502.1"/>
    </source>
</evidence>
<organism evidence="2 3">
    <name type="scientific">Blautia faecis</name>
    <dbReference type="NCBI Taxonomy" id="871665"/>
    <lineage>
        <taxon>Bacteria</taxon>
        <taxon>Bacillati</taxon>
        <taxon>Bacillota</taxon>
        <taxon>Clostridia</taxon>
        <taxon>Lachnospirales</taxon>
        <taxon>Lachnospiraceae</taxon>
        <taxon>Blautia</taxon>
    </lineage>
</organism>
<feature type="region of interest" description="Disordered" evidence="1">
    <location>
        <begin position="1"/>
        <end position="25"/>
    </location>
</feature>